<dbReference type="InterPro" id="IPR001347">
    <property type="entry name" value="SIS_dom"/>
</dbReference>
<proteinExistence type="predicted"/>
<dbReference type="AlphaFoldDB" id="A0A3G9JXM7"/>
<evidence type="ECO:0000313" key="7">
    <source>
        <dbReference type="Proteomes" id="UP000268059"/>
    </source>
</evidence>
<evidence type="ECO:0000256" key="3">
    <source>
        <dbReference type="ARBA" id="ARBA00023163"/>
    </source>
</evidence>
<dbReference type="InterPro" id="IPR046348">
    <property type="entry name" value="SIS_dom_sf"/>
</dbReference>
<evidence type="ECO:0000259" key="4">
    <source>
        <dbReference type="PROSITE" id="PS51071"/>
    </source>
</evidence>
<dbReference type="PANTHER" id="PTHR30514">
    <property type="entry name" value="GLUCOKINASE"/>
    <property type="match status" value="1"/>
</dbReference>
<dbReference type="Proteomes" id="UP000268059">
    <property type="component" value="Chromosome"/>
</dbReference>
<accession>A0A3G9JXM7</accession>
<dbReference type="PROSITE" id="PS51464">
    <property type="entry name" value="SIS"/>
    <property type="match status" value="1"/>
</dbReference>
<feature type="domain" description="HTH rpiR-type" evidence="4">
    <location>
        <begin position="1"/>
        <end position="73"/>
    </location>
</feature>
<evidence type="ECO:0000256" key="2">
    <source>
        <dbReference type="ARBA" id="ARBA00023125"/>
    </source>
</evidence>
<dbReference type="PANTHER" id="PTHR30514:SF1">
    <property type="entry name" value="HTH-TYPE TRANSCRIPTIONAL REGULATOR HEXR-RELATED"/>
    <property type="match status" value="1"/>
</dbReference>
<dbReference type="PROSITE" id="PS51071">
    <property type="entry name" value="HTH_RPIR"/>
    <property type="match status" value="1"/>
</dbReference>
<dbReference type="InterPro" id="IPR036388">
    <property type="entry name" value="WH-like_DNA-bd_sf"/>
</dbReference>
<dbReference type="OrthoDB" id="9762536at2"/>
<protein>
    <submittedName>
        <fullName evidence="6">Transcriptional regulator</fullName>
    </submittedName>
</protein>
<dbReference type="GO" id="GO:1901135">
    <property type="term" value="P:carbohydrate derivative metabolic process"/>
    <property type="evidence" value="ECO:0007669"/>
    <property type="project" value="InterPro"/>
</dbReference>
<dbReference type="InterPro" id="IPR009057">
    <property type="entry name" value="Homeodomain-like_sf"/>
</dbReference>
<dbReference type="InterPro" id="IPR035472">
    <property type="entry name" value="RpiR-like_SIS"/>
</dbReference>
<evidence type="ECO:0000259" key="5">
    <source>
        <dbReference type="PROSITE" id="PS51464"/>
    </source>
</evidence>
<dbReference type="InterPro" id="IPR047640">
    <property type="entry name" value="RpiR-like"/>
</dbReference>
<evidence type="ECO:0000256" key="1">
    <source>
        <dbReference type="ARBA" id="ARBA00023015"/>
    </source>
</evidence>
<dbReference type="GO" id="GO:0003700">
    <property type="term" value="F:DNA-binding transcription factor activity"/>
    <property type="evidence" value="ECO:0007669"/>
    <property type="project" value="InterPro"/>
</dbReference>
<dbReference type="Pfam" id="PF01380">
    <property type="entry name" value="SIS"/>
    <property type="match status" value="1"/>
</dbReference>
<organism evidence="6 7">
    <name type="scientific">Intestinibaculum porci</name>
    <dbReference type="NCBI Taxonomy" id="2487118"/>
    <lineage>
        <taxon>Bacteria</taxon>
        <taxon>Bacillati</taxon>
        <taxon>Bacillota</taxon>
        <taxon>Erysipelotrichia</taxon>
        <taxon>Erysipelotrichales</taxon>
        <taxon>Erysipelotrichaceae</taxon>
        <taxon>Intestinibaculum</taxon>
    </lineage>
</organism>
<dbReference type="CDD" id="cd05013">
    <property type="entry name" value="SIS_RpiR"/>
    <property type="match status" value="1"/>
</dbReference>
<dbReference type="GO" id="GO:0097367">
    <property type="term" value="F:carbohydrate derivative binding"/>
    <property type="evidence" value="ECO:0007669"/>
    <property type="project" value="InterPro"/>
</dbReference>
<dbReference type="SUPFAM" id="SSF46689">
    <property type="entry name" value="Homeodomain-like"/>
    <property type="match status" value="1"/>
</dbReference>
<reference evidence="6 7" key="1">
    <citation type="submission" date="2018-11" db="EMBL/GenBank/DDBJ databases">
        <title>Novel Erysipelotrichaceae bacterium isolated from small intestine of a swine.</title>
        <authorList>
            <person name="Kim J.S."/>
            <person name="Choe H."/>
            <person name="Lee Y.R."/>
            <person name="Kim K.M."/>
            <person name="Park D.S."/>
        </authorList>
    </citation>
    <scope>NUCLEOTIDE SEQUENCE [LARGE SCALE GENOMIC DNA]</scope>
    <source>
        <strain evidence="6 7">SG0102</strain>
    </source>
</reference>
<dbReference type="KEGG" id="ebm:SG0102_24880"/>
<keyword evidence="2" id="KW-0238">DNA-binding</keyword>
<dbReference type="InterPro" id="IPR000281">
    <property type="entry name" value="HTH_RpiR"/>
</dbReference>
<gene>
    <name evidence="6" type="ORF">SG0102_24880</name>
</gene>
<dbReference type="EMBL" id="AP019309">
    <property type="protein sequence ID" value="BBH27554.1"/>
    <property type="molecule type" value="Genomic_DNA"/>
</dbReference>
<keyword evidence="1" id="KW-0805">Transcription regulation</keyword>
<dbReference type="GO" id="GO:0003677">
    <property type="term" value="F:DNA binding"/>
    <property type="evidence" value="ECO:0007669"/>
    <property type="project" value="UniProtKB-KW"/>
</dbReference>
<dbReference type="Pfam" id="PF01418">
    <property type="entry name" value="HTH_6"/>
    <property type="match status" value="1"/>
</dbReference>
<dbReference type="RefSeq" id="WP_125120269.1">
    <property type="nucleotide sequence ID" value="NZ_AP019309.1"/>
</dbReference>
<keyword evidence="3" id="KW-0804">Transcription</keyword>
<dbReference type="SUPFAM" id="SSF53697">
    <property type="entry name" value="SIS domain"/>
    <property type="match status" value="1"/>
</dbReference>
<evidence type="ECO:0000313" key="6">
    <source>
        <dbReference type="EMBL" id="BBH27554.1"/>
    </source>
</evidence>
<sequence>MLFLKKDVALDDLELHIYKFVIANITKVPYMRIRELASETNVSTTSILRFCKKFECDGYSEFKFKLKNYLQEAPESSYDTDIKMIASFFDKFSTPSYVENLDLAINEILAADFLIFIGKGASGMIASYAAQLFSSLVCFSIAVDDPENTFLHEFKRKLASHICLIVLSVNGEHQDIVDFISDQSVANSKVIAITNTSTSTLAKLADVSIAYYIPTKSHNHMNITSQVPALSIVEYLAKKAYNRKQESD</sequence>
<name>A0A3G9JXM7_9FIRM</name>
<dbReference type="Gene3D" id="1.10.10.10">
    <property type="entry name" value="Winged helix-like DNA-binding domain superfamily/Winged helix DNA-binding domain"/>
    <property type="match status" value="1"/>
</dbReference>
<keyword evidence="7" id="KW-1185">Reference proteome</keyword>
<feature type="domain" description="SIS" evidence="5">
    <location>
        <begin position="104"/>
        <end position="246"/>
    </location>
</feature>
<dbReference type="Gene3D" id="3.40.50.10490">
    <property type="entry name" value="Glucose-6-phosphate isomerase like protein, domain 1"/>
    <property type="match status" value="1"/>
</dbReference>
<dbReference type="InParanoid" id="A0A3G9JXM7"/>